<gene>
    <name evidence="8" type="ORF">AUC69_00650</name>
</gene>
<dbReference type="InterPro" id="IPR001041">
    <property type="entry name" value="2Fe-2S_ferredoxin-type"/>
</dbReference>
<dbReference type="InterPro" id="IPR036010">
    <property type="entry name" value="2Fe-2S_ferredoxin-like_sf"/>
</dbReference>
<comment type="caution">
    <text evidence="8">The sequence shown here is derived from an EMBL/GenBank/DDBJ whole genome shotgun (WGS) entry which is preliminary data.</text>
</comment>
<dbReference type="InterPro" id="IPR001055">
    <property type="entry name" value="Adrenodoxin-like"/>
</dbReference>
<feature type="domain" description="2Fe-2S ferredoxin-type" evidence="7">
    <location>
        <begin position="1"/>
        <end position="103"/>
    </location>
</feature>
<dbReference type="Proteomes" id="UP000094472">
    <property type="component" value="Unassembled WGS sequence"/>
</dbReference>
<dbReference type="PROSITE" id="PS51085">
    <property type="entry name" value="2FE2S_FER_2"/>
    <property type="match status" value="1"/>
</dbReference>
<dbReference type="EMBL" id="LPWF01000013">
    <property type="protein sequence ID" value="ODS00415.1"/>
    <property type="molecule type" value="Genomic_DNA"/>
</dbReference>
<protein>
    <submittedName>
        <fullName evidence="8">Ferredoxin</fullName>
    </submittedName>
</protein>
<dbReference type="GO" id="GO:0009055">
    <property type="term" value="F:electron transfer activity"/>
    <property type="evidence" value="ECO:0007669"/>
    <property type="project" value="TreeGrafter"/>
</dbReference>
<evidence type="ECO:0000256" key="6">
    <source>
        <dbReference type="ARBA" id="ARBA00034078"/>
    </source>
</evidence>
<dbReference type="OrthoDB" id="9799640at2"/>
<comment type="similarity">
    <text evidence="1">Belongs to the adrenodoxin/putidaredoxin family.</text>
</comment>
<dbReference type="STRING" id="1774969.AUC69_00650"/>
<dbReference type="InterPro" id="IPR012675">
    <property type="entry name" value="Beta-grasp_dom_sf"/>
</dbReference>
<keyword evidence="9" id="KW-1185">Reference proteome</keyword>
<evidence type="ECO:0000313" key="9">
    <source>
        <dbReference type="Proteomes" id="UP000094472"/>
    </source>
</evidence>
<dbReference type="GO" id="GO:0140647">
    <property type="term" value="P:P450-containing electron transport chain"/>
    <property type="evidence" value="ECO:0007669"/>
    <property type="project" value="InterPro"/>
</dbReference>
<reference evidence="8 9" key="1">
    <citation type="journal article" date="2016" name="Environ. Microbiol.">
        <title>New Methyloceanibacter diversity from North Sea sediments includes methanotroph containing solely the soluble methane monooxygenase.</title>
        <authorList>
            <person name="Vekeman B."/>
            <person name="Kerckhof F.M."/>
            <person name="Cremers G."/>
            <person name="de Vos P."/>
            <person name="Vandamme P."/>
            <person name="Boon N."/>
            <person name="Op den Camp H.J."/>
            <person name="Heylen K."/>
        </authorList>
    </citation>
    <scope>NUCLEOTIDE SEQUENCE [LARGE SCALE GENOMIC DNA]</scope>
    <source>
        <strain evidence="8 9">R-67175</strain>
    </source>
</reference>
<keyword evidence="3" id="KW-0479">Metal-binding</keyword>
<comment type="cofactor">
    <cofactor evidence="6">
        <name>[2Fe-2S] cluster</name>
        <dbReference type="ChEBI" id="CHEBI:190135"/>
    </cofactor>
</comment>
<dbReference type="Pfam" id="PF00111">
    <property type="entry name" value="Fer2"/>
    <property type="match status" value="1"/>
</dbReference>
<dbReference type="GO" id="GO:0051537">
    <property type="term" value="F:2 iron, 2 sulfur cluster binding"/>
    <property type="evidence" value="ECO:0007669"/>
    <property type="project" value="UniProtKB-KW"/>
</dbReference>
<keyword evidence="5" id="KW-0411">Iron-sulfur</keyword>
<dbReference type="CDD" id="cd00207">
    <property type="entry name" value="fer2"/>
    <property type="match status" value="1"/>
</dbReference>
<proteinExistence type="inferred from homology"/>
<evidence type="ECO:0000259" key="7">
    <source>
        <dbReference type="PROSITE" id="PS51085"/>
    </source>
</evidence>
<evidence type="ECO:0000256" key="2">
    <source>
        <dbReference type="ARBA" id="ARBA00022714"/>
    </source>
</evidence>
<keyword evidence="2" id="KW-0001">2Fe-2S</keyword>
<evidence type="ECO:0000256" key="5">
    <source>
        <dbReference type="ARBA" id="ARBA00023014"/>
    </source>
</evidence>
<evidence type="ECO:0000256" key="1">
    <source>
        <dbReference type="ARBA" id="ARBA00010914"/>
    </source>
</evidence>
<keyword evidence="4" id="KW-0408">Iron</keyword>
<organism evidence="8 9">
    <name type="scientific">Methyloceanibacter superfactus</name>
    <dbReference type="NCBI Taxonomy" id="1774969"/>
    <lineage>
        <taxon>Bacteria</taxon>
        <taxon>Pseudomonadati</taxon>
        <taxon>Pseudomonadota</taxon>
        <taxon>Alphaproteobacteria</taxon>
        <taxon>Hyphomicrobiales</taxon>
        <taxon>Hyphomicrobiaceae</taxon>
        <taxon>Methyloceanibacter</taxon>
    </lineage>
</organism>
<dbReference type="PANTHER" id="PTHR23426">
    <property type="entry name" value="FERREDOXIN/ADRENODOXIN"/>
    <property type="match status" value="1"/>
</dbReference>
<evidence type="ECO:0000313" key="8">
    <source>
        <dbReference type="EMBL" id="ODS00415.1"/>
    </source>
</evidence>
<dbReference type="PROSITE" id="PS00814">
    <property type="entry name" value="ADX"/>
    <property type="match status" value="1"/>
</dbReference>
<dbReference type="PRINTS" id="PR00355">
    <property type="entry name" value="ADRENODOXIN"/>
</dbReference>
<dbReference type="RefSeq" id="WP_069440987.1">
    <property type="nucleotide sequence ID" value="NZ_LPWF01000013.1"/>
</dbReference>
<dbReference type="InterPro" id="IPR018298">
    <property type="entry name" value="Adrenodoxin_Fe-S_BS"/>
</dbReference>
<evidence type="ECO:0000256" key="3">
    <source>
        <dbReference type="ARBA" id="ARBA00022723"/>
    </source>
</evidence>
<dbReference type="PANTHER" id="PTHR23426:SF63">
    <property type="entry name" value="TRANSFER PROTEIN, PUTATIVE-RELATED"/>
    <property type="match status" value="1"/>
</dbReference>
<dbReference type="AlphaFoldDB" id="A0A1E3W3M7"/>
<sequence length="118" mass="12986">MFITVRLPDGTTHRLEALEGWRVMEVIRDWGLPIKAECGGACACATCHVWVDEGWVGKLVPPTDEEMEMLDGAFQVDERSRLCCQLIMTPELDGLEVELAPESLTDAPEEPMAVGGRG</sequence>
<accession>A0A1E3W3M7</accession>
<evidence type="ECO:0000256" key="4">
    <source>
        <dbReference type="ARBA" id="ARBA00023004"/>
    </source>
</evidence>
<dbReference type="GO" id="GO:0046872">
    <property type="term" value="F:metal ion binding"/>
    <property type="evidence" value="ECO:0007669"/>
    <property type="project" value="UniProtKB-KW"/>
</dbReference>
<dbReference type="Gene3D" id="3.10.20.30">
    <property type="match status" value="1"/>
</dbReference>
<dbReference type="SUPFAM" id="SSF54292">
    <property type="entry name" value="2Fe-2S ferredoxin-like"/>
    <property type="match status" value="1"/>
</dbReference>
<name>A0A1E3W3M7_9HYPH</name>